<gene>
    <name evidence="1" type="ordered locus">TEPIRE1_0029</name>
</gene>
<dbReference type="Gene3D" id="3.30.2310.20">
    <property type="entry name" value="RelE-like"/>
    <property type="match status" value="1"/>
</dbReference>
<dbReference type="KEGG" id="tep:TepRe1_0028"/>
<evidence type="ECO:0000313" key="1">
    <source>
        <dbReference type="EMBL" id="CDI40259.1"/>
    </source>
</evidence>
<dbReference type="RefSeq" id="WP_013777167.1">
    <property type="nucleotide sequence ID" value="NC_015519.1"/>
</dbReference>
<dbReference type="OrthoDB" id="5521312at2"/>
<dbReference type="EMBL" id="HF563609">
    <property type="protein sequence ID" value="CDI40259.1"/>
    <property type="molecule type" value="Genomic_DNA"/>
</dbReference>
<dbReference type="Proteomes" id="UP000010802">
    <property type="component" value="Chromosome"/>
</dbReference>
<reference evidence="2" key="1">
    <citation type="journal article" date="2013" name="Genome Announc.">
        <title>First genome sequence of a syntrophic acetate-oxidizing bacterium, Tepidanaerobacter acetatoxydans strain Re1.</title>
        <authorList>
            <person name="Manzoor S."/>
            <person name="Bongcam-Rudloff E."/>
            <person name="Schnurer A."/>
            <person name="Muller B."/>
        </authorList>
    </citation>
    <scope>NUCLEOTIDE SEQUENCE [LARGE SCALE GENOMIC DNA]</scope>
    <source>
        <strain evidence="2">Re1</strain>
    </source>
</reference>
<dbReference type="InterPro" id="IPR035093">
    <property type="entry name" value="RelE/ParE_toxin_dom_sf"/>
</dbReference>
<dbReference type="SUPFAM" id="SSF143011">
    <property type="entry name" value="RelE-like"/>
    <property type="match status" value="1"/>
</dbReference>
<proteinExistence type="predicted"/>
<dbReference type="STRING" id="1209989.TepRe1_0028"/>
<dbReference type="KEGG" id="tae:TepiRe1_0029"/>
<sequence length="93" mass="10975">MTKRFRSTRKFDKQLTSLDKSTRKQAIRAIDLFMKDPTHLSLRLKKVRGTHRYYEVSVNMSERIIVEIDKSSNSEQINTSYIIGKHEEVFPLS</sequence>
<dbReference type="AlphaFoldDB" id="F4LRI0"/>
<dbReference type="HOGENOM" id="CLU_161929_0_1_9"/>
<name>F4LRI0_TEPAE</name>
<organism evidence="1 2">
    <name type="scientific">Tepidanaerobacter acetatoxydans (strain DSM 21804 / JCM 16047 / Re1)</name>
    <dbReference type="NCBI Taxonomy" id="1209989"/>
    <lineage>
        <taxon>Bacteria</taxon>
        <taxon>Bacillati</taxon>
        <taxon>Bacillota</taxon>
        <taxon>Clostridia</taxon>
        <taxon>Thermosediminibacterales</taxon>
        <taxon>Tepidanaerobacteraceae</taxon>
        <taxon>Tepidanaerobacter</taxon>
    </lineage>
</organism>
<evidence type="ECO:0000313" key="2">
    <source>
        <dbReference type="Proteomes" id="UP000010802"/>
    </source>
</evidence>
<accession>F4LRI0</accession>
<keyword evidence="2" id="KW-1185">Reference proteome</keyword>
<protein>
    <recommendedName>
        <fullName evidence="3">Cytotoxic translational repressor of toxin-antitoxin stability system</fullName>
    </recommendedName>
</protein>
<evidence type="ECO:0008006" key="3">
    <source>
        <dbReference type="Google" id="ProtNLM"/>
    </source>
</evidence>